<dbReference type="HOGENOM" id="CLU_3058090_0_0_5"/>
<dbReference type="EMBL" id="GL883079">
    <property type="protein sequence ID" value="EGF90266.1"/>
    <property type="molecule type" value="Genomic_DNA"/>
</dbReference>
<keyword evidence="2" id="KW-1185">Reference proteome</keyword>
<organism evidence="1 2">
    <name type="scientific">Asticcacaulis biprosthecium C19</name>
    <dbReference type="NCBI Taxonomy" id="715226"/>
    <lineage>
        <taxon>Bacteria</taxon>
        <taxon>Pseudomonadati</taxon>
        <taxon>Pseudomonadota</taxon>
        <taxon>Alphaproteobacteria</taxon>
        <taxon>Caulobacterales</taxon>
        <taxon>Caulobacteraceae</taxon>
        <taxon>Asticcacaulis</taxon>
    </lineage>
</organism>
<name>F4QPX9_9CAUL</name>
<reference evidence="2" key="1">
    <citation type="submission" date="2011-03" db="EMBL/GenBank/DDBJ databases">
        <title>Draft genome sequence of Brevundimonas diminuta.</title>
        <authorList>
            <person name="Brown P.J.B."/>
            <person name="Buechlein A."/>
            <person name="Hemmerich C."/>
            <person name="Brun Y.V."/>
        </authorList>
    </citation>
    <scope>NUCLEOTIDE SEQUENCE [LARGE SCALE GENOMIC DNA]</scope>
    <source>
        <strain evidence="2">C19</strain>
    </source>
</reference>
<protein>
    <submittedName>
        <fullName evidence="1">Uncharacterized protein</fullName>
    </submittedName>
</protein>
<evidence type="ECO:0000313" key="1">
    <source>
        <dbReference type="EMBL" id="EGF90266.1"/>
    </source>
</evidence>
<dbReference type="AlphaFoldDB" id="F4QPX9"/>
<sequence length="53" mass="6028">MPRFWRPIHAALQHSPGGFRPMTGALRVGDSPIFILSVEKGDHNRIFDHSFVK</sequence>
<dbReference type="STRING" id="715226.ABI_32820"/>
<evidence type="ECO:0000313" key="2">
    <source>
        <dbReference type="Proteomes" id="UP000006512"/>
    </source>
</evidence>
<gene>
    <name evidence="1" type="ORF">ABI_32820</name>
</gene>
<accession>F4QPX9</accession>
<proteinExistence type="predicted"/>
<dbReference type="Proteomes" id="UP000006512">
    <property type="component" value="Unassembled WGS sequence"/>
</dbReference>